<dbReference type="EMBL" id="CAJVPY010011101">
    <property type="protein sequence ID" value="CAG8724361.1"/>
    <property type="molecule type" value="Genomic_DNA"/>
</dbReference>
<keyword evidence="2" id="KW-1185">Reference proteome</keyword>
<organism evidence="1 2">
    <name type="scientific">Dentiscutata erythropus</name>
    <dbReference type="NCBI Taxonomy" id="1348616"/>
    <lineage>
        <taxon>Eukaryota</taxon>
        <taxon>Fungi</taxon>
        <taxon>Fungi incertae sedis</taxon>
        <taxon>Mucoromycota</taxon>
        <taxon>Glomeromycotina</taxon>
        <taxon>Glomeromycetes</taxon>
        <taxon>Diversisporales</taxon>
        <taxon>Gigasporaceae</taxon>
        <taxon>Dentiscutata</taxon>
    </lineage>
</organism>
<protein>
    <submittedName>
        <fullName evidence="1">143_t:CDS:1</fullName>
    </submittedName>
</protein>
<sequence length="132" mass="15800">MITEFTLDQERDGWGPPPEHPPFEELLKAKEDACNLCYLGFCKKNDHIIWGAIMHWNWDDIHSNIYLWCSVCSKNNHNTSDCKFKKAIEIEKEKFICSKCSRKFKPVFHYHGERCPLKWNNEWANNFEEIDF</sequence>
<proteinExistence type="predicted"/>
<dbReference type="Proteomes" id="UP000789405">
    <property type="component" value="Unassembled WGS sequence"/>
</dbReference>
<comment type="caution">
    <text evidence="1">The sequence shown here is derived from an EMBL/GenBank/DDBJ whole genome shotgun (WGS) entry which is preliminary data.</text>
</comment>
<accession>A0A9N9NCC4</accession>
<evidence type="ECO:0000313" key="1">
    <source>
        <dbReference type="EMBL" id="CAG8724361.1"/>
    </source>
</evidence>
<dbReference type="AlphaFoldDB" id="A0A9N9NCC4"/>
<evidence type="ECO:0000313" key="2">
    <source>
        <dbReference type="Proteomes" id="UP000789405"/>
    </source>
</evidence>
<reference evidence="1" key="1">
    <citation type="submission" date="2021-06" db="EMBL/GenBank/DDBJ databases">
        <authorList>
            <person name="Kallberg Y."/>
            <person name="Tangrot J."/>
            <person name="Rosling A."/>
        </authorList>
    </citation>
    <scope>NUCLEOTIDE SEQUENCE</scope>
    <source>
        <strain evidence="1">MA453B</strain>
    </source>
</reference>
<name>A0A9N9NCC4_9GLOM</name>
<gene>
    <name evidence="1" type="ORF">DERYTH_LOCUS14583</name>
</gene>